<dbReference type="Pfam" id="PF01208">
    <property type="entry name" value="URO-D"/>
    <property type="match status" value="1"/>
</dbReference>
<reference evidence="17 18" key="1">
    <citation type="journal article" date="2011" name="Genome Biol. Evol.">
        <title>Reductive evolution of bacterial genome in insect gut environment.</title>
        <authorList>
            <person name="Nikoh N."/>
            <person name="Hosokawa T."/>
            <person name="Ohshima K."/>
            <person name="Hattori M."/>
            <person name="Fukatsu T."/>
        </authorList>
    </citation>
    <scope>NUCLEOTIDE SEQUENCE [LARGE SCALE GENOMIC DNA]</scope>
    <source>
        <strain evidence="17 18">Mpkobe</strain>
    </source>
</reference>
<dbReference type="STRING" id="476281.ICMP_523"/>
<keyword evidence="10 12" id="KW-0456">Lyase</keyword>
<dbReference type="AlphaFoldDB" id="C5WDG4"/>
<keyword evidence="8 12" id="KW-0963">Cytoplasm</keyword>
<evidence type="ECO:0000256" key="1">
    <source>
        <dbReference type="ARBA" id="ARBA00002448"/>
    </source>
</evidence>
<dbReference type="CDD" id="cd00717">
    <property type="entry name" value="URO-D"/>
    <property type="match status" value="1"/>
</dbReference>
<protein>
    <recommendedName>
        <fullName evidence="7 12">Uroporphyrinogen decarboxylase</fullName>
        <shortName evidence="12">UPD</shortName>
        <shortName evidence="12">URO-D</shortName>
        <ecNumber evidence="6 12">4.1.1.37</ecNumber>
    </recommendedName>
</protein>
<gene>
    <name evidence="12 17" type="primary">hemE</name>
    <name evidence="17" type="ORF">ICMP_523</name>
</gene>
<evidence type="ECO:0000313" key="18">
    <source>
        <dbReference type="Proteomes" id="UP000061704"/>
    </source>
</evidence>
<evidence type="ECO:0000256" key="14">
    <source>
        <dbReference type="RuleBase" id="RU004169"/>
    </source>
</evidence>
<dbReference type="GO" id="GO:0004853">
    <property type="term" value="F:uroporphyrinogen decarboxylase activity"/>
    <property type="evidence" value="ECO:0007669"/>
    <property type="project" value="UniProtKB-UniRule"/>
</dbReference>
<feature type="binding site" evidence="12">
    <location>
        <position position="216"/>
    </location>
    <ligand>
        <name>substrate</name>
    </ligand>
</feature>
<evidence type="ECO:0000259" key="15">
    <source>
        <dbReference type="PROSITE" id="PS00906"/>
    </source>
</evidence>
<organism evidence="17 18">
    <name type="scientific">Candidatus Ishikawaella capsulata Mpkobe</name>
    <dbReference type="NCBI Taxonomy" id="476281"/>
    <lineage>
        <taxon>Bacteria</taxon>
        <taxon>Pseudomonadati</taxon>
        <taxon>Pseudomonadota</taxon>
        <taxon>Gammaproteobacteria</taxon>
        <taxon>Enterobacterales</taxon>
        <taxon>Enterobacteriaceae</taxon>
        <taxon>Candidatus Ishikawella</taxon>
    </lineage>
</organism>
<accession>C5WDG4</accession>
<evidence type="ECO:0000256" key="3">
    <source>
        <dbReference type="ARBA" id="ARBA00004804"/>
    </source>
</evidence>
<evidence type="ECO:0000256" key="4">
    <source>
        <dbReference type="ARBA" id="ARBA00009935"/>
    </source>
</evidence>
<dbReference type="EMBL" id="AP010872">
    <property type="protein sequence ID" value="BAH83370.1"/>
    <property type="molecule type" value="Genomic_DNA"/>
</dbReference>
<dbReference type="UniPathway" id="UPA00251">
    <property type="reaction ID" value="UER00321"/>
</dbReference>
<feature type="domain" description="Uroporphyrinogen decarboxylase (URO-D)" evidence="16">
    <location>
        <begin position="149"/>
        <end position="165"/>
    </location>
</feature>
<dbReference type="InterPro" id="IPR038071">
    <property type="entry name" value="UROD/MetE-like_sf"/>
</dbReference>
<feature type="domain" description="Uroporphyrinogen decarboxylase (URO-D)" evidence="15">
    <location>
        <begin position="29"/>
        <end position="38"/>
    </location>
</feature>
<evidence type="ECO:0000256" key="7">
    <source>
        <dbReference type="ARBA" id="ARBA00014308"/>
    </source>
</evidence>
<feature type="binding site" evidence="12">
    <location>
        <position position="84"/>
    </location>
    <ligand>
        <name>substrate</name>
    </ligand>
</feature>
<feature type="binding site" evidence="12">
    <location>
        <begin position="34"/>
        <end position="38"/>
    </location>
    <ligand>
        <name>substrate</name>
    </ligand>
</feature>
<evidence type="ECO:0000256" key="11">
    <source>
        <dbReference type="ARBA" id="ARBA00023244"/>
    </source>
</evidence>
<dbReference type="PROSITE" id="PS00907">
    <property type="entry name" value="UROD_2"/>
    <property type="match status" value="1"/>
</dbReference>
<keyword evidence="9 12" id="KW-0210">Decarboxylase</keyword>
<dbReference type="KEGG" id="icp:ICMP_523"/>
<keyword evidence="11 12" id="KW-0627">Porphyrin biosynthesis</keyword>
<feature type="binding site" evidence="12">
    <location>
        <position position="161"/>
    </location>
    <ligand>
        <name>substrate</name>
    </ligand>
</feature>
<evidence type="ECO:0000259" key="16">
    <source>
        <dbReference type="PROSITE" id="PS00907"/>
    </source>
</evidence>
<keyword evidence="18" id="KW-1185">Reference proteome</keyword>
<dbReference type="GO" id="GO:0005829">
    <property type="term" value="C:cytosol"/>
    <property type="evidence" value="ECO:0007669"/>
    <property type="project" value="TreeGrafter"/>
</dbReference>
<evidence type="ECO:0000256" key="9">
    <source>
        <dbReference type="ARBA" id="ARBA00022793"/>
    </source>
</evidence>
<comment type="caution">
    <text evidence="12">Lacks conserved residue(s) required for the propagation of feature annotation.</text>
</comment>
<evidence type="ECO:0000256" key="5">
    <source>
        <dbReference type="ARBA" id="ARBA00011738"/>
    </source>
</evidence>
<dbReference type="Gene3D" id="3.20.20.210">
    <property type="match status" value="1"/>
</dbReference>
<dbReference type="PANTHER" id="PTHR21091:SF169">
    <property type="entry name" value="UROPORPHYRINOGEN DECARBOXYLASE"/>
    <property type="match status" value="1"/>
</dbReference>
<evidence type="ECO:0000256" key="8">
    <source>
        <dbReference type="ARBA" id="ARBA00022490"/>
    </source>
</evidence>
<comment type="similarity">
    <text evidence="4 12 14">Belongs to the uroporphyrinogen decarboxylase family.</text>
</comment>
<dbReference type="InterPro" id="IPR000257">
    <property type="entry name" value="Uroporphyrinogen_deCOase"/>
</dbReference>
<dbReference type="HAMAP" id="MF_00218">
    <property type="entry name" value="URO_D"/>
    <property type="match status" value="1"/>
</dbReference>
<dbReference type="HOGENOM" id="CLU_040933_0_0_6"/>
<comment type="subunit">
    <text evidence="5 12">Homodimer.</text>
</comment>
<sequence>MSIQVNIMYQLKNCRYLHALLRLPVDVTPVWIMRQAGRYLPEYKNIRKKAGGFMSLYKNSDLASEVSLQPLRRYPLDAAIIFSDILTIPDAMGLGLSYQDNSGPYFNYPITCQADVDNLIIPDPEEDIGYVINTVRTTNRALAGEVPLIGFSGSPWTLATYMVEGRSSRVFTKIKKMIYTVPQTLHKMLHKLTQAIILYLNAQIYAGVNAVIIFDTLGGILSDSDYPIFSLFYLNQILDGLLRKINGYRIPITLFTKGGGRWLEKMVDTGCDALGLDYTTNLGEARKRVGSKVALQGNMDPSILYGSPDRIKQEVNNILCDYGQGSGHIFNLGDGIYQDIAPENVGVLIESVHKQSISYHAKCNLHF</sequence>
<dbReference type="InterPro" id="IPR006361">
    <property type="entry name" value="Uroporphyrinogen_deCO2ase_HemE"/>
</dbReference>
<comment type="subcellular location">
    <subcellularLocation>
        <location evidence="2 12">Cytoplasm</location>
    </subcellularLocation>
</comment>
<evidence type="ECO:0000313" key="17">
    <source>
        <dbReference type="EMBL" id="BAH83370.1"/>
    </source>
</evidence>
<name>C5WDG4_9ENTR</name>
<evidence type="ECO:0000256" key="6">
    <source>
        <dbReference type="ARBA" id="ARBA00012288"/>
    </source>
</evidence>
<dbReference type="PANTHER" id="PTHR21091">
    <property type="entry name" value="METHYLTETRAHYDROFOLATE:HOMOCYSTEINE METHYLTRANSFERASE RELATED"/>
    <property type="match status" value="1"/>
</dbReference>
<dbReference type="Proteomes" id="UP000061704">
    <property type="component" value="Chromosome"/>
</dbReference>
<comment type="pathway">
    <text evidence="3 12 13">Porphyrin-containing compound metabolism; protoporphyrin-IX biosynthesis; coproporphyrinogen-III from 5-aminolevulinate: step 4/4.</text>
</comment>
<dbReference type="FunFam" id="3.20.20.210:FF:000001">
    <property type="entry name" value="Uroporphyrinogen decarboxylase"/>
    <property type="match status" value="1"/>
</dbReference>
<evidence type="ECO:0000256" key="13">
    <source>
        <dbReference type="RuleBase" id="RU000554"/>
    </source>
</evidence>
<comment type="function">
    <text evidence="1 12">Catalyzes the decarboxylation of four acetate groups of uroporphyrinogen-III to yield coproporphyrinogen-III.</text>
</comment>
<dbReference type="GO" id="GO:0019353">
    <property type="term" value="P:protoporphyrinogen IX biosynthetic process from glutamate"/>
    <property type="evidence" value="ECO:0007669"/>
    <property type="project" value="TreeGrafter"/>
</dbReference>
<dbReference type="PROSITE" id="PS00906">
    <property type="entry name" value="UROD_1"/>
    <property type="match status" value="1"/>
</dbReference>
<feature type="site" description="Transition state stabilizer" evidence="12">
    <location>
        <position position="84"/>
    </location>
</feature>
<dbReference type="NCBIfam" id="TIGR01464">
    <property type="entry name" value="hemE"/>
    <property type="match status" value="1"/>
</dbReference>
<dbReference type="EC" id="4.1.1.37" evidence="6 12"/>
<evidence type="ECO:0000256" key="2">
    <source>
        <dbReference type="ARBA" id="ARBA00004496"/>
    </source>
</evidence>
<proteinExistence type="inferred from homology"/>
<evidence type="ECO:0000256" key="10">
    <source>
        <dbReference type="ARBA" id="ARBA00023239"/>
    </source>
</evidence>
<dbReference type="SUPFAM" id="SSF51726">
    <property type="entry name" value="UROD/MetE-like"/>
    <property type="match status" value="1"/>
</dbReference>
<comment type="catalytic activity">
    <reaction evidence="12 13">
        <text>uroporphyrinogen III + 4 H(+) = coproporphyrinogen III + 4 CO2</text>
        <dbReference type="Rhea" id="RHEA:19865"/>
        <dbReference type="ChEBI" id="CHEBI:15378"/>
        <dbReference type="ChEBI" id="CHEBI:16526"/>
        <dbReference type="ChEBI" id="CHEBI:57308"/>
        <dbReference type="ChEBI" id="CHEBI:57309"/>
        <dbReference type="EC" id="4.1.1.37"/>
    </reaction>
</comment>
<evidence type="ECO:0000256" key="12">
    <source>
        <dbReference type="HAMAP-Rule" id="MF_00218"/>
    </source>
</evidence>